<protein>
    <submittedName>
        <fullName evidence="2">Uncharacterized protein</fullName>
    </submittedName>
</protein>
<comment type="caution">
    <text evidence="2">The sequence shown here is derived from an EMBL/GenBank/DDBJ whole genome shotgun (WGS) entry which is preliminary data.</text>
</comment>
<dbReference type="Proteomes" id="UP000799776">
    <property type="component" value="Unassembled WGS sequence"/>
</dbReference>
<reference evidence="2" key="1">
    <citation type="journal article" date="2020" name="Stud. Mycol.">
        <title>101 Dothideomycetes genomes: a test case for predicting lifestyles and emergence of pathogens.</title>
        <authorList>
            <person name="Haridas S."/>
            <person name="Albert R."/>
            <person name="Binder M."/>
            <person name="Bloem J."/>
            <person name="Labutti K."/>
            <person name="Salamov A."/>
            <person name="Andreopoulos B."/>
            <person name="Baker S."/>
            <person name="Barry K."/>
            <person name="Bills G."/>
            <person name="Bluhm B."/>
            <person name="Cannon C."/>
            <person name="Castanera R."/>
            <person name="Culley D."/>
            <person name="Daum C."/>
            <person name="Ezra D."/>
            <person name="Gonzalez J."/>
            <person name="Henrissat B."/>
            <person name="Kuo A."/>
            <person name="Liang C."/>
            <person name="Lipzen A."/>
            <person name="Lutzoni F."/>
            <person name="Magnuson J."/>
            <person name="Mondo S."/>
            <person name="Nolan M."/>
            <person name="Ohm R."/>
            <person name="Pangilinan J."/>
            <person name="Park H.-J."/>
            <person name="Ramirez L."/>
            <person name="Alfaro M."/>
            <person name="Sun H."/>
            <person name="Tritt A."/>
            <person name="Yoshinaga Y."/>
            <person name="Zwiers L.-H."/>
            <person name="Turgeon B."/>
            <person name="Goodwin S."/>
            <person name="Spatafora J."/>
            <person name="Crous P."/>
            <person name="Grigoriev I."/>
        </authorList>
    </citation>
    <scope>NUCLEOTIDE SEQUENCE</scope>
    <source>
        <strain evidence="2">CBS 121410</strain>
    </source>
</reference>
<feature type="compositionally biased region" description="Polar residues" evidence="1">
    <location>
        <begin position="321"/>
        <end position="346"/>
    </location>
</feature>
<dbReference type="AlphaFoldDB" id="A0A9P4LW42"/>
<sequence>MSLGNPGHLTDMAEPPPQRKATDRPASVIATAVGPLTDPNLMACSDSETTAPLDNPGHLANMAKSALPKTMSTPPASLTVNISTPLPSSASSTESQSQPTTVSTQPPIPQLSAIALPLVSASGYKNIADLDIVTQNMVFDIAEADRYRTRRLTRHREPGYVISAAELQKLRTERIMWTEKFYHSMIDSTNAQDKVTTEGYKNLVVDMRYDVEDILAGASRLWQIFFDGASHGWIKPPFATQQFLQRTSRKTARKIASINDRLDVICRALEMEKKIAVEVIEDDLTAIRSFIYHPVEWQNVKAGSRRTNNTRQRTVNQLKSRVNGSMNGNGADNTGMSSSTDPTITFESKKRSHPQDWSTEELLPTRQSKMPRLENFGAAEFNIPIGPQTYIAPNGPVQPNMMPPIESFNATTFLGENGMEAGDHSSYPWETATLAEGQEVESGLDDPHLTNFLSPPMATTSLSTSSEEPYSTPLGGSSQYGFTPPPTSCSAFEFGVTSTSFSQSLLQPSNASQFSPSLAGTASSYQTPLAMYTNLNGEVPYNSAGQTFPAYKRHQFNPPASSIGLTPAYSSASANPLLQHSHRPPLNPPVASYLQPDAENNMKNWPTSDDQAGHNEFVEDSDAEESRKK</sequence>
<proteinExistence type="predicted"/>
<keyword evidence="3" id="KW-1185">Reference proteome</keyword>
<gene>
    <name evidence="2" type="ORF">K490DRAFT_69605</name>
</gene>
<evidence type="ECO:0000313" key="3">
    <source>
        <dbReference type="Proteomes" id="UP000799776"/>
    </source>
</evidence>
<feature type="region of interest" description="Disordered" evidence="1">
    <location>
        <begin position="68"/>
        <end position="107"/>
    </location>
</feature>
<accession>A0A9P4LW42</accession>
<feature type="compositionally biased region" description="Polar residues" evidence="1">
    <location>
        <begin position="70"/>
        <end position="82"/>
    </location>
</feature>
<feature type="region of interest" description="Disordered" evidence="1">
    <location>
        <begin position="575"/>
        <end position="629"/>
    </location>
</feature>
<evidence type="ECO:0000256" key="1">
    <source>
        <dbReference type="SAM" id="MobiDB-lite"/>
    </source>
</evidence>
<feature type="region of interest" description="Disordered" evidence="1">
    <location>
        <begin position="321"/>
        <end position="359"/>
    </location>
</feature>
<evidence type="ECO:0000313" key="2">
    <source>
        <dbReference type="EMBL" id="KAF2083653.1"/>
    </source>
</evidence>
<dbReference type="EMBL" id="ML978766">
    <property type="protein sequence ID" value="KAF2083653.1"/>
    <property type="molecule type" value="Genomic_DNA"/>
</dbReference>
<organism evidence="2 3">
    <name type="scientific">Saccharata proteae CBS 121410</name>
    <dbReference type="NCBI Taxonomy" id="1314787"/>
    <lineage>
        <taxon>Eukaryota</taxon>
        <taxon>Fungi</taxon>
        <taxon>Dikarya</taxon>
        <taxon>Ascomycota</taxon>
        <taxon>Pezizomycotina</taxon>
        <taxon>Dothideomycetes</taxon>
        <taxon>Dothideomycetes incertae sedis</taxon>
        <taxon>Botryosphaeriales</taxon>
        <taxon>Saccharataceae</taxon>
        <taxon>Saccharata</taxon>
    </lineage>
</organism>
<feature type="region of interest" description="Disordered" evidence="1">
    <location>
        <begin position="1"/>
        <end position="56"/>
    </location>
</feature>
<name>A0A9P4LW42_9PEZI</name>
<feature type="compositionally biased region" description="Polar residues" evidence="1">
    <location>
        <begin position="601"/>
        <end position="610"/>
    </location>
</feature>
<feature type="compositionally biased region" description="Low complexity" evidence="1">
    <location>
        <begin position="83"/>
        <end position="105"/>
    </location>
</feature>